<dbReference type="VEuPathDB" id="MicrosporidiaDB:VCUG_00803"/>
<name>L2GVL6_VAVCU</name>
<dbReference type="InParanoid" id="L2GVL6"/>
<evidence type="ECO:0000313" key="1">
    <source>
        <dbReference type="EMBL" id="ELA47721.1"/>
    </source>
</evidence>
<dbReference type="OrthoDB" id="10343734at2759"/>
<protein>
    <submittedName>
        <fullName evidence="1">Uncharacterized protein</fullName>
    </submittedName>
</protein>
<organism evidence="1 2">
    <name type="scientific">Vavraia culicis (isolate floridensis)</name>
    <name type="common">Microsporidian parasite</name>
    <dbReference type="NCBI Taxonomy" id="948595"/>
    <lineage>
        <taxon>Eukaryota</taxon>
        <taxon>Fungi</taxon>
        <taxon>Fungi incertae sedis</taxon>
        <taxon>Microsporidia</taxon>
        <taxon>Pleistophoridae</taxon>
        <taxon>Vavraia</taxon>
    </lineage>
</organism>
<dbReference type="RefSeq" id="XP_008073823.1">
    <property type="nucleotide sequence ID" value="XM_008075632.1"/>
</dbReference>
<dbReference type="AlphaFoldDB" id="L2GVL6"/>
<evidence type="ECO:0000313" key="2">
    <source>
        <dbReference type="Proteomes" id="UP000011081"/>
    </source>
</evidence>
<reference evidence="2" key="1">
    <citation type="submission" date="2011-03" db="EMBL/GenBank/DDBJ databases">
        <title>The genome sequence of Vavraia culicis strain floridensis.</title>
        <authorList>
            <consortium name="The Broad Institute Genome Sequencing Platform"/>
            <person name="Cuomo C."/>
            <person name="Becnel J."/>
            <person name="Sanscrainte N."/>
            <person name="Young S.K."/>
            <person name="Zeng Q."/>
            <person name="Gargeya S."/>
            <person name="Fitzgerald M."/>
            <person name="Haas B."/>
            <person name="Abouelleil A."/>
            <person name="Alvarado L."/>
            <person name="Arachchi H.M."/>
            <person name="Berlin A."/>
            <person name="Chapman S.B."/>
            <person name="Gearin G."/>
            <person name="Goldberg J."/>
            <person name="Griggs A."/>
            <person name="Gujja S."/>
            <person name="Hansen M."/>
            <person name="Heiman D."/>
            <person name="Howarth C."/>
            <person name="Larimer J."/>
            <person name="Lui A."/>
            <person name="MacDonald P.J.P."/>
            <person name="McCowen C."/>
            <person name="Montmayeur A."/>
            <person name="Murphy C."/>
            <person name="Neiman D."/>
            <person name="Pearson M."/>
            <person name="Priest M."/>
            <person name="Roberts A."/>
            <person name="Saif S."/>
            <person name="Shea T."/>
            <person name="Sisk P."/>
            <person name="Stolte C."/>
            <person name="Sykes S."/>
            <person name="Wortman J."/>
            <person name="Nusbaum C."/>
            <person name="Birren B."/>
        </authorList>
    </citation>
    <scope>NUCLEOTIDE SEQUENCE [LARGE SCALE GENOMIC DNA]</scope>
    <source>
        <strain evidence="2">floridensis</strain>
    </source>
</reference>
<dbReference type="EMBL" id="GL877413">
    <property type="protein sequence ID" value="ELA47721.1"/>
    <property type="molecule type" value="Genomic_DNA"/>
</dbReference>
<keyword evidence="2" id="KW-1185">Reference proteome</keyword>
<sequence>MSYQKDQNTNTDQFQILLIRRSKQKYKRKNERFNMFSFFYFLVNFVVADEGEGVYRVISWKGDPNIKVSLDKGVARIQNKETPQSKDDTAAAYFIPNSITTFRIKYKNGYLCKNAKNPGLKICDNKDDPYTVWDVVRDGDAYQIKTSNLCLKKMSEDKRSGAGGFYMNAASCGSGKIFKWIIDDLKIADESSDASDDTLEVKGNRMKVKRDVEEVSEPSTLMVGDLDHIETYKAYEEPVAYYRREAVPYYSKEVTPHYHRGFVSGG</sequence>
<dbReference type="Proteomes" id="UP000011081">
    <property type="component" value="Unassembled WGS sequence"/>
</dbReference>
<dbReference type="OMA" id="GGFYMNA"/>
<dbReference type="GeneID" id="19878686"/>
<accession>L2GVL6</accession>
<dbReference type="HOGENOM" id="CLU_1166547_0_0_1"/>
<gene>
    <name evidence="1" type="ORF">VCUG_00803</name>
</gene>
<proteinExistence type="predicted"/>